<keyword evidence="15" id="KW-0186">Copper</keyword>
<dbReference type="FunFam" id="3.40.50.720:FF:000051">
    <property type="entry name" value="STEAP2 metalloreductase"/>
    <property type="match status" value="1"/>
</dbReference>
<comment type="cofactor">
    <cofactor evidence="1">
        <name>heme b</name>
        <dbReference type="ChEBI" id="CHEBI:60344"/>
    </cofactor>
</comment>
<dbReference type="GO" id="GO:0052851">
    <property type="term" value="F:ferric-chelate reductase (NADPH) activity"/>
    <property type="evidence" value="ECO:0007669"/>
    <property type="project" value="TreeGrafter"/>
</dbReference>
<dbReference type="Pfam" id="PF01794">
    <property type="entry name" value="Ferric_reduct"/>
    <property type="match status" value="1"/>
</dbReference>
<dbReference type="GO" id="GO:0005886">
    <property type="term" value="C:plasma membrane"/>
    <property type="evidence" value="ECO:0007669"/>
    <property type="project" value="TreeGrafter"/>
</dbReference>
<evidence type="ECO:0000256" key="14">
    <source>
        <dbReference type="ARBA" id="ARBA00023004"/>
    </source>
</evidence>
<dbReference type="PANTHER" id="PTHR14239:SF6">
    <property type="entry name" value="METALLOREDUCTASE STEAP2"/>
    <property type="match status" value="1"/>
</dbReference>
<dbReference type="GO" id="GO:0006826">
    <property type="term" value="P:iron ion transport"/>
    <property type="evidence" value="ECO:0007669"/>
    <property type="project" value="UniProtKB-KW"/>
</dbReference>
<evidence type="ECO:0000256" key="3">
    <source>
        <dbReference type="ARBA" id="ARBA00004337"/>
    </source>
</evidence>
<evidence type="ECO:0000313" key="25">
    <source>
        <dbReference type="Proteomes" id="UP001152803"/>
    </source>
</evidence>
<evidence type="ECO:0000256" key="15">
    <source>
        <dbReference type="ARBA" id="ARBA00023008"/>
    </source>
</evidence>
<evidence type="ECO:0000256" key="16">
    <source>
        <dbReference type="ARBA" id="ARBA00023065"/>
    </source>
</evidence>
<comment type="catalytic activity">
    <reaction evidence="18">
        <text>2 Cu(+) + NADP(+) + H(+) = 2 Cu(2+) + NADPH</text>
        <dbReference type="Rhea" id="RHEA:71771"/>
        <dbReference type="ChEBI" id="CHEBI:15378"/>
        <dbReference type="ChEBI" id="CHEBI:29036"/>
        <dbReference type="ChEBI" id="CHEBI:49552"/>
        <dbReference type="ChEBI" id="CHEBI:57783"/>
        <dbReference type="ChEBI" id="CHEBI:58349"/>
    </reaction>
    <physiologicalReaction direction="right-to-left" evidence="18">
        <dbReference type="Rhea" id="RHEA:71773"/>
    </physiologicalReaction>
</comment>
<dbReference type="EMBL" id="JAFJMO010000004">
    <property type="protein sequence ID" value="KAJ8279958.1"/>
    <property type="molecule type" value="Genomic_DNA"/>
</dbReference>
<comment type="caution">
    <text evidence="24">The sequence shown here is derived from an EMBL/GenBank/DDBJ whole genome shotgun (WGS) entry which is preliminary data.</text>
</comment>
<evidence type="ECO:0000256" key="8">
    <source>
        <dbReference type="ARBA" id="ARBA00022692"/>
    </source>
</evidence>
<comment type="catalytic activity">
    <reaction evidence="19">
        <text>2 Fe(2+) + NADP(+) + H(+) = 2 Fe(3+) + NADPH</text>
        <dbReference type="Rhea" id="RHEA:71767"/>
        <dbReference type="ChEBI" id="CHEBI:15378"/>
        <dbReference type="ChEBI" id="CHEBI:29033"/>
        <dbReference type="ChEBI" id="CHEBI:29034"/>
        <dbReference type="ChEBI" id="CHEBI:57783"/>
        <dbReference type="ChEBI" id="CHEBI:58349"/>
    </reaction>
    <physiologicalReaction direction="right-to-left" evidence="19">
        <dbReference type="Rhea" id="RHEA:71769"/>
    </physiologicalReaction>
</comment>
<evidence type="ECO:0000256" key="5">
    <source>
        <dbReference type="ARBA" id="ARBA00022448"/>
    </source>
</evidence>
<dbReference type="InterPro" id="IPR036291">
    <property type="entry name" value="NAD(P)-bd_dom_sf"/>
</dbReference>
<keyword evidence="6" id="KW-0410">Iron transport</keyword>
<evidence type="ECO:0000259" key="22">
    <source>
        <dbReference type="Pfam" id="PF01794"/>
    </source>
</evidence>
<feature type="transmembrane region" description="Helical" evidence="21">
    <location>
        <begin position="376"/>
        <end position="397"/>
    </location>
</feature>
<keyword evidence="9" id="KW-0479">Metal-binding</keyword>
<accession>A0A9Q1DT43</accession>
<evidence type="ECO:0000256" key="18">
    <source>
        <dbReference type="ARBA" id="ARBA00048958"/>
    </source>
</evidence>
<dbReference type="OrthoDB" id="550646at2759"/>
<dbReference type="GO" id="GO:0010008">
    <property type="term" value="C:endosome membrane"/>
    <property type="evidence" value="ECO:0007669"/>
    <property type="project" value="UniProtKB-SubCell"/>
</dbReference>
<dbReference type="GO" id="GO:0008823">
    <property type="term" value="F:cupric reductase (NADH) activity"/>
    <property type="evidence" value="ECO:0007669"/>
    <property type="project" value="TreeGrafter"/>
</dbReference>
<feature type="region of interest" description="Disordered" evidence="20">
    <location>
        <begin position="536"/>
        <end position="564"/>
    </location>
</feature>
<keyword evidence="14" id="KW-0408">Iron</keyword>
<feature type="domain" description="Pyrroline-5-carboxylate reductase catalytic N-terminal" evidence="23">
    <location>
        <begin position="99"/>
        <end position="185"/>
    </location>
</feature>
<feature type="transmembrane region" description="Helical" evidence="21">
    <location>
        <begin position="285"/>
        <end position="303"/>
    </location>
</feature>
<evidence type="ECO:0000256" key="17">
    <source>
        <dbReference type="ARBA" id="ARBA00023136"/>
    </source>
</evidence>
<evidence type="ECO:0000259" key="23">
    <source>
        <dbReference type="Pfam" id="PF03807"/>
    </source>
</evidence>
<keyword evidence="16" id="KW-0406">Ion transport</keyword>
<keyword evidence="8 21" id="KW-0812">Transmembrane</keyword>
<comment type="subcellular location">
    <subcellularLocation>
        <location evidence="3">Endosome membrane</location>
        <topology evidence="3">Multi-pass membrane protein</topology>
    </subcellularLocation>
</comment>
<feature type="transmembrane region" description="Helical" evidence="21">
    <location>
        <begin position="430"/>
        <end position="450"/>
    </location>
</feature>
<sequence>MVVGRRETAERAQPATANCSVSLRETPLRGLNPTEEEWQSELRWQYATYERPAEGSSDTEGLNMDTISMVGSSALSPPESFLPSLEKNGLKEASGKPSVAVIGSGDFSRCLTLRLLRCGFRVAVGSRRPNRVAPLFPHVVDVTNQEEAAAKAGVVFLAVRREHYASLWGLRDRLVGKVLVDVSNNRRVDQFPEANAEYLASIFPDSRVVKAFNVISAWDLQAGPRDARCTLTCLQVYVCGNSVEARQQVAELARRLHFVPVDMGTLSSAREIENMPLHLFSPWRGPVLATVSLSILFFIYSFVRDIVHPYVRSQQSNFYKIPVEIVNKTLPVVAITLLALVYLAGLLAAGHQLYYRTKYRRFPHWLEDWLQCRKQFGLLSFFFAGVHVLYSLCLPLRRSERYLVLNTAFQQVRADVESSWNEEEVWRVEMYLSFGIMSLGLLSLLALTSIPSVNSALNWREFSFIQSTLGYIALLIATFHALLFGWRRAFQPESYRFYLPPSFVVALVLPVTVIVGKAVLLLPCVGRRLRRIRRGSEDGCRRRRDDPRGSAAAAHVSPERVTIM</sequence>
<evidence type="ECO:0000256" key="2">
    <source>
        <dbReference type="ARBA" id="ARBA00001974"/>
    </source>
</evidence>
<evidence type="ECO:0000256" key="21">
    <source>
        <dbReference type="SAM" id="Phobius"/>
    </source>
</evidence>
<dbReference type="Proteomes" id="UP001152803">
    <property type="component" value="Unassembled WGS sequence"/>
</dbReference>
<keyword evidence="17 21" id="KW-0472">Membrane</keyword>
<evidence type="ECO:0000256" key="7">
    <source>
        <dbReference type="ARBA" id="ARBA00022630"/>
    </source>
</evidence>
<keyword evidence="25" id="KW-1185">Reference proteome</keyword>
<feature type="domain" description="Ferric oxidoreductase" evidence="22">
    <location>
        <begin position="332"/>
        <end position="476"/>
    </location>
</feature>
<protein>
    <recommendedName>
        <fullName evidence="26">Metalloreductase STEAP2</fullName>
    </recommendedName>
</protein>
<evidence type="ECO:0008006" key="26">
    <source>
        <dbReference type="Google" id="ProtNLM"/>
    </source>
</evidence>
<comment type="similarity">
    <text evidence="4">Belongs to the STEAP family.</text>
</comment>
<dbReference type="GO" id="GO:0046872">
    <property type="term" value="F:metal ion binding"/>
    <property type="evidence" value="ECO:0007669"/>
    <property type="project" value="UniProtKB-KW"/>
</dbReference>
<keyword evidence="10" id="KW-0967">Endosome</keyword>
<keyword evidence="5" id="KW-0813">Transport</keyword>
<proteinExistence type="inferred from homology"/>
<evidence type="ECO:0000256" key="6">
    <source>
        <dbReference type="ARBA" id="ARBA00022496"/>
    </source>
</evidence>
<keyword evidence="13" id="KW-0560">Oxidoreductase</keyword>
<dbReference type="InterPro" id="IPR013130">
    <property type="entry name" value="Fe3_Rdtase_TM_dom"/>
</dbReference>
<evidence type="ECO:0000256" key="4">
    <source>
        <dbReference type="ARBA" id="ARBA00007729"/>
    </source>
</evidence>
<dbReference type="AlphaFoldDB" id="A0A9Q1DT43"/>
<feature type="transmembrane region" description="Helical" evidence="21">
    <location>
        <begin position="462"/>
        <end position="483"/>
    </location>
</feature>
<evidence type="ECO:0000256" key="13">
    <source>
        <dbReference type="ARBA" id="ARBA00023002"/>
    </source>
</evidence>
<organism evidence="24 25">
    <name type="scientific">Conger conger</name>
    <name type="common">Conger eel</name>
    <name type="synonym">Muraena conger</name>
    <dbReference type="NCBI Taxonomy" id="82655"/>
    <lineage>
        <taxon>Eukaryota</taxon>
        <taxon>Metazoa</taxon>
        <taxon>Chordata</taxon>
        <taxon>Craniata</taxon>
        <taxon>Vertebrata</taxon>
        <taxon>Euteleostomi</taxon>
        <taxon>Actinopterygii</taxon>
        <taxon>Neopterygii</taxon>
        <taxon>Teleostei</taxon>
        <taxon>Anguilliformes</taxon>
        <taxon>Congridae</taxon>
        <taxon>Conger</taxon>
    </lineage>
</organism>
<evidence type="ECO:0000256" key="9">
    <source>
        <dbReference type="ARBA" id="ARBA00022723"/>
    </source>
</evidence>
<dbReference type="Pfam" id="PF03807">
    <property type="entry name" value="F420_oxidored"/>
    <property type="match status" value="1"/>
</dbReference>
<dbReference type="InterPro" id="IPR028939">
    <property type="entry name" value="P5C_Rdtase_cat_N"/>
</dbReference>
<dbReference type="SUPFAM" id="SSF51735">
    <property type="entry name" value="NAD(P)-binding Rossmann-fold domains"/>
    <property type="match status" value="1"/>
</dbReference>
<feature type="region of interest" description="Disordered" evidence="20">
    <location>
        <begin position="1"/>
        <end position="34"/>
    </location>
</feature>
<keyword evidence="11" id="KW-0274">FAD</keyword>
<evidence type="ECO:0000313" key="24">
    <source>
        <dbReference type="EMBL" id="KAJ8279958.1"/>
    </source>
</evidence>
<gene>
    <name evidence="24" type="ORF">COCON_G00070240</name>
</gene>
<feature type="transmembrane region" description="Helical" evidence="21">
    <location>
        <begin position="503"/>
        <end position="525"/>
    </location>
</feature>
<dbReference type="PANTHER" id="PTHR14239">
    <property type="entry name" value="DUDULIN-RELATED"/>
    <property type="match status" value="1"/>
</dbReference>
<reference evidence="24" key="1">
    <citation type="journal article" date="2023" name="Science">
        <title>Genome structures resolve the early diversification of teleost fishes.</title>
        <authorList>
            <person name="Parey E."/>
            <person name="Louis A."/>
            <person name="Montfort J."/>
            <person name="Bouchez O."/>
            <person name="Roques C."/>
            <person name="Iampietro C."/>
            <person name="Lluch J."/>
            <person name="Castinel A."/>
            <person name="Donnadieu C."/>
            <person name="Desvignes T."/>
            <person name="Floi Bucao C."/>
            <person name="Jouanno E."/>
            <person name="Wen M."/>
            <person name="Mejri S."/>
            <person name="Dirks R."/>
            <person name="Jansen H."/>
            <person name="Henkel C."/>
            <person name="Chen W.J."/>
            <person name="Zahm M."/>
            <person name="Cabau C."/>
            <person name="Klopp C."/>
            <person name="Thompson A.W."/>
            <person name="Robinson-Rechavi M."/>
            <person name="Braasch I."/>
            <person name="Lecointre G."/>
            <person name="Bobe J."/>
            <person name="Postlethwait J.H."/>
            <person name="Berthelot C."/>
            <person name="Roest Crollius H."/>
            <person name="Guiguen Y."/>
        </authorList>
    </citation>
    <scope>NUCLEOTIDE SEQUENCE</scope>
    <source>
        <strain evidence="24">Concon-B</strain>
    </source>
</reference>
<evidence type="ECO:0000256" key="10">
    <source>
        <dbReference type="ARBA" id="ARBA00022753"/>
    </source>
</evidence>
<feature type="compositionally biased region" description="Basic and acidic residues" evidence="20">
    <location>
        <begin position="1"/>
        <end position="10"/>
    </location>
</feature>
<feature type="compositionally biased region" description="Basic and acidic residues" evidence="20">
    <location>
        <begin position="536"/>
        <end position="548"/>
    </location>
</feature>
<evidence type="ECO:0000256" key="19">
    <source>
        <dbReference type="ARBA" id="ARBA00049387"/>
    </source>
</evidence>
<evidence type="ECO:0000256" key="1">
    <source>
        <dbReference type="ARBA" id="ARBA00001970"/>
    </source>
</evidence>
<evidence type="ECO:0000256" key="12">
    <source>
        <dbReference type="ARBA" id="ARBA00022989"/>
    </source>
</evidence>
<dbReference type="GO" id="GO:0015677">
    <property type="term" value="P:copper ion import"/>
    <property type="evidence" value="ECO:0007669"/>
    <property type="project" value="TreeGrafter"/>
</dbReference>
<evidence type="ECO:0000256" key="20">
    <source>
        <dbReference type="SAM" id="MobiDB-lite"/>
    </source>
</evidence>
<keyword evidence="7" id="KW-0285">Flavoprotein</keyword>
<dbReference type="Gene3D" id="3.40.50.720">
    <property type="entry name" value="NAD(P)-binding Rossmann-like Domain"/>
    <property type="match status" value="1"/>
</dbReference>
<feature type="transmembrane region" description="Helical" evidence="21">
    <location>
        <begin position="332"/>
        <end position="355"/>
    </location>
</feature>
<dbReference type="InterPro" id="IPR051267">
    <property type="entry name" value="STEAP_metalloreductase"/>
</dbReference>
<name>A0A9Q1DT43_CONCO</name>
<keyword evidence="12 21" id="KW-1133">Transmembrane helix</keyword>
<evidence type="ECO:0000256" key="11">
    <source>
        <dbReference type="ARBA" id="ARBA00022827"/>
    </source>
</evidence>
<comment type="cofactor">
    <cofactor evidence="2">
        <name>FAD</name>
        <dbReference type="ChEBI" id="CHEBI:57692"/>
    </cofactor>
</comment>